<dbReference type="EMBL" id="SMAO01000012">
    <property type="protein sequence ID" value="TCT18706.1"/>
    <property type="molecule type" value="Genomic_DNA"/>
</dbReference>
<keyword evidence="1" id="KW-0808">Transferase</keyword>
<organism evidence="1 2">
    <name type="scientific">Thiobaca trueperi</name>
    <dbReference type="NCBI Taxonomy" id="127458"/>
    <lineage>
        <taxon>Bacteria</taxon>
        <taxon>Pseudomonadati</taxon>
        <taxon>Pseudomonadota</taxon>
        <taxon>Gammaproteobacteria</taxon>
        <taxon>Chromatiales</taxon>
        <taxon>Chromatiaceae</taxon>
        <taxon>Thiobaca</taxon>
    </lineage>
</organism>
<reference evidence="1 2" key="1">
    <citation type="submission" date="2019-03" db="EMBL/GenBank/DDBJ databases">
        <title>Genomic Encyclopedia of Type Strains, Phase IV (KMG-IV): sequencing the most valuable type-strain genomes for metagenomic binning, comparative biology and taxonomic classification.</title>
        <authorList>
            <person name="Goeker M."/>
        </authorList>
    </citation>
    <scope>NUCLEOTIDE SEQUENCE [LARGE SCALE GENOMIC DNA]</scope>
    <source>
        <strain evidence="1 2">DSM 13587</strain>
    </source>
</reference>
<name>A0A4R3MTA8_9GAMM</name>
<dbReference type="CDD" id="cd03801">
    <property type="entry name" value="GT4_PimA-like"/>
    <property type="match status" value="1"/>
</dbReference>
<evidence type="ECO:0000313" key="2">
    <source>
        <dbReference type="Proteomes" id="UP000295717"/>
    </source>
</evidence>
<dbReference type="GO" id="GO:0016740">
    <property type="term" value="F:transferase activity"/>
    <property type="evidence" value="ECO:0007669"/>
    <property type="project" value="UniProtKB-KW"/>
</dbReference>
<comment type="caution">
    <text evidence="1">The sequence shown here is derived from an EMBL/GenBank/DDBJ whole genome shotgun (WGS) entry which is preliminary data.</text>
</comment>
<evidence type="ECO:0000313" key="1">
    <source>
        <dbReference type="EMBL" id="TCT18706.1"/>
    </source>
</evidence>
<dbReference type="Gene3D" id="3.40.50.2000">
    <property type="entry name" value="Glycogen Phosphorylase B"/>
    <property type="match status" value="2"/>
</dbReference>
<proteinExistence type="predicted"/>
<protein>
    <submittedName>
        <fullName evidence="1">Glycosyl transferase family 1</fullName>
    </submittedName>
</protein>
<dbReference type="Pfam" id="PF13692">
    <property type="entry name" value="Glyco_trans_1_4"/>
    <property type="match status" value="1"/>
</dbReference>
<dbReference type="Proteomes" id="UP000295717">
    <property type="component" value="Unassembled WGS sequence"/>
</dbReference>
<gene>
    <name evidence="1" type="ORF">EDC35_11229</name>
</gene>
<accession>A0A4R3MTA8</accession>
<sequence length="362" mass="40086">MHGMAAVNDAVFNLLADRKPIVINLSSNLIGKSWLGYLTKAMRALIGCLRILVLPLRREKTFYSSVDDGLGSLLSALLTLMARLRHCRIILHHHSYKYLARSVWNMRLLVRVAGRGATHVFLCDRMESAFRALYPRPFNALICPNPVTDPVLIAHFSKPPDPTPQPILTIGFLSNLMFEKGIGEFIDVIRQAPAQGIELRGVMAGSAFKPEVQAFLDDAKQELGERLELLGAVHGARKVAFFESIDVLIFPTRYPTEAFSLVLMEGLLAGCPLIAYGRGCIPILSHLDTARVLPPEVDFPTTALPLLEEWARTRDGLSTLKAQAHQDGVAIHRRHLDARDTLIKAIRLSGDATLTRPQPVNI</sequence>
<keyword evidence="2" id="KW-1185">Reference proteome</keyword>
<dbReference type="SUPFAM" id="SSF53756">
    <property type="entry name" value="UDP-Glycosyltransferase/glycogen phosphorylase"/>
    <property type="match status" value="1"/>
</dbReference>
<dbReference type="AlphaFoldDB" id="A0A4R3MTA8"/>